<accession>I1HGD0</accession>
<keyword evidence="4" id="KW-1185">Reference proteome</keyword>
<dbReference type="Gene3D" id="1.20.1280.50">
    <property type="match status" value="1"/>
</dbReference>
<reference evidence="3" key="3">
    <citation type="submission" date="2018-08" db="UniProtKB">
        <authorList>
            <consortium name="EnsemblPlants"/>
        </authorList>
    </citation>
    <scope>IDENTIFICATION</scope>
    <source>
        <strain evidence="3">cv. Bd21</strain>
    </source>
</reference>
<dbReference type="CDD" id="cd22157">
    <property type="entry name" value="F-box_AtFBW1-like"/>
    <property type="match status" value="1"/>
</dbReference>
<evidence type="ECO:0000259" key="1">
    <source>
        <dbReference type="SMART" id="SM00256"/>
    </source>
</evidence>
<protein>
    <recommendedName>
        <fullName evidence="1">F-box domain-containing protein</fullName>
    </recommendedName>
</protein>
<dbReference type="Proteomes" id="UP000008810">
    <property type="component" value="Chromosome 2"/>
</dbReference>
<sequence length="384" mass="43740">MDSQEVFSAASLTDDLVVEILSRVPLKSFCRFKCVCKAWLAFSSNTHYQQKLPKFPTGFFNGGKGGSAIQLVSLSPNDEQIDGSLTFLPHYKHLEFVDSCNGLVLCKYRSTYTSSDICRFVVCNPATREWMTLPDTYHETYLYEFQYTTILAFDPSWSPQFSVLFFKKKFGVGGRFGISKLLVFSSGLSTWLVDKGWNSTIALPMDKQYFFIGGKLHLKTVNNDILVLEGFDAMRFGIPPHYFSIELPHDVWCFEDGCFGQSRGFLQCAFPEKGDLAIAVYSLDTYHPNGWSLKHRFSMQDAFGRDDFLHSDDGSLQWPCNYHVVSLDLERGVIFLVDSATKKLLSYNIKTGKHSEIHDDYDCHYFGARYANQYYVASYSKLPG</sequence>
<dbReference type="EMBL" id="CM000881">
    <property type="protein sequence ID" value="KQK04851.1"/>
    <property type="molecule type" value="Genomic_DNA"/>
</dbReference>
<dbReference type="eggNOG" id="ENOG502QWH8">
    <property type="taxonomic scope" value="Eukaryota"/>
</dbReference>
<dbReference type="RefSeq" id="XP_003565905.1">
    <property type="nucleotide sequence ID" value="XM_003565857.3"/>
</dbReference>
<dbReference type="EnsemblPlants" id="KQK04851">
    <property type="protein sequence ID" value="KQK04851"/>
    <property type="gene ID" value="BRADI_2g16380v3"/>
</dbReference>
<reference evidence="2" key="2">
    <citation type="submission" date="2017-06" db="EMBL/GenBank/DDBJ databases">
        <title>WGS assembly of Brachypodium distachyon.</title>
        <authorList>
            <consortium name="The International Brachypodium Initiative"/>
            <person name="Lucas S."/>
            <person name="Harmon-Smith M."/>
            <person name="Lail K."/>
            <person name="Tice H."/>
            <person name="Grimwood J."/>
            <person name="Bruce D."/>
            <person name="Barry K."/>
            <person name="Shu S."/>
            <person name="Lindquist E."/>
            <person name="Wang M."/>
            <person name="Pitluck S."/>
            <person name="Vogel J.P."/>
            <person name="Garvin D.F."/>
            <person name="Mockler T.C."/>
            <person name="Schmutz J."/>
            <person name="Rokhsar D."/>
            <person name="Bevan M.W."/>
        </authorList>
    </citation>
    <scope>NUCLEOTIDE SEQUENCE</scope>
    <source>
        <strain evidence="2">Bd21</strain>
    </source>
</reference>
<evidence type="ECO:0000313" key="3">
    <source>
        <dbReference type="EnsemblPlants" id="KQK04851"/>
    </source>
</evidence>
<dbReference type="OrthoDB" id="650045at2759"/>
<feature type="domain" description="F-box" evidence="1">
    <location>
        <begin position="12"/>
        <end position="52"/>
    </location>
</feature>
<dbReference type="AlphaFoldDB" id="I1HGD0"/>
<dbReference type="Pfam" id="PF00646">
    <property type="entry name" value="F-box"/>
    <property type="match status" value="1"/>
</dbReference>
<dbReference type="HOGENOM" id="CLU_022847_1_1_1"/>
<reference evidence="2 3" key="1">
    <citation type="journal article" date="2010" name="Nature">
        <title>Genome sequencing and analysis of the model grass Brachypodium distachyon.</title>
        <authorList>
            <consortium name="International Brachypodium Initiative"/>
        </authorList>
    </citation>
    <scope>NUCLEOTIDE SEQUENCE [LARGE SCALE GENOMIC DNA]</scope>
    <source>
        <strain evidence="2">Bd21</strain>
        <strain evidence="3">cv. Bd21</strain>
    </source>
</reference>
<name>I1HGD0_BRADI</name>
<gene>
    <name evidence="3" type="primary">LOC100830198</name>
    <name evidence="2" type="ORF">BRADI_2g16380v3</name>
</gene>
<proteinExistence type="predicted"/>
<evidence type="ECO:0000313" key="4">
    <source>
        <dbReference type="Proteomes" id="UP000008810"/>
    </source>
</evidence>
<organism evidence="2">
    <name type="scientific">Brachypodium distachyon</name>
    <name type="common">Purple false brome</name>
    <name type="synonym">Trachynia distachya</name>
    <dbReference type="NCBI Taxonomy" id="15368"/>
    <lineage>
        <taxon>Eukaryota</taxon>
        <taxon>Viridiplantae</taxon>
        <taxon>Streptophyta</taxon>
        <taxon>Embryophyta</taxon>
        <taxon>Tracheophyta</taxon>
        <taxon>Spermatophyta</taxon>
        <taxon>Magnoliopsida</taxon>
        <taxon>Liliopsida</taxon>
        <taxon>Poales</taxon>
        <taxon>Poaceae</taxon>
        <taxon>BOP clade</taxon>
        <taxon>Pooideae</taxon>
        <taxon>Stipodae</taxon>
        <taxon>Brachypodieae</taxon>
        <taxon>Brachypodium</taxon>
    </lineage>
</organism>
<dbReference type="KEGG" id="bdi:100830198"/>
<dbReference type="PANTHER" id="PTHR35546:SF8">
    <property type="entry name" value="F-BOX DOMAIN-CONTAINING PROTEIN"/>
    <property type="match status" value="1"/>
</dbReference>
<dbReference type="SUPFAM" id="SSF81383">
    <property type="entry name" value="F-box domain"/>
    <property type="match status" value="1"/>
</dbReference>
<dbReference type="PANTHER" id="PTHR35546">
    <property type="entry name" value="F-BOX PROTEIN INTERACTION DOMAIN PROTEIN-RELATED"/>
    <property type="match status" value="1"/>
</dbReference>
<dbReference type="InterPro" id="IPR055290">
    <property type="entry name" value="At3g26010-like"/>
</dbReference>
<dbReference type="InterPro" id="IPR036047">
    <property type="entry name" value="F-box-like_dom_sf"/>
</dbReference>
<dbReference type="InterPro" id="IPR001810">
    <property type="entry name" value="F-box_dom"/>
</dbReference>
<evidence type="ECO:0000313" key="2">
    <source>
        <dbReference type="EMBL" id="KQK04851.1"/>
    </source>
</evidence>
<dbReference type="SMART" id="SM00256">
    <property type="entry name" value="FBOX"/>
    <property type="match status" value="1"/>
</dbReference>
<dbReference type="GeneID" id="100830198"/>
<dbReference type="STRING" id="15368.I1HGD0"/>
<dbReference type="OMA" id="AHHSYEW"/>
<dbReference type="Gramene" id="KQK04851">
    <property type="protein sequence ID" value="KQK04851"/>
    <property type="gene ID" value="BRADI_2g16380v3"/>
</dbReference>